<proteinExistence type="predicted"/>
<name>A0AAW1H4U6_SAPOF</name>
<reference evidence="1" key="1">
    <citation type="submission" date="2024-03" db="EMBL/GenBank/DDBJ databases">
        <title>WGS assembly of Saponaria officinalis var. Norfolk2.</title>
        <authorList>
            <person name="Jenkins J."/>
            <person name="Shu S."/>
            <person name="Grimwood J."/>
            <person name="Barry K."/>
            <person name="Goodstein D."/>
            <person name="Schmutz J."/>
            <person name="Leebens-Mack J."/>
            <person name="Osbourn A."/>
        </authorList>
    </citation>
    <scope>NUCLEOTIDE SEQUENCE [LARGE SCALE GENOMIC DNA]</scope>
    <source>
        <strain evidence="1">JIC</strain>
    </source>
</reference>
<keyword evidence="2" id="KW-1185">Reference proteome</keyword>
<evidence type="ECO:0000313" key="2">
    <source>
        <dbReference type="Proteomes" id="UP001443914"/>
    </source>
</evidence>
<accession>A0AAW1H4U6</accession>
<dbReference type="AlphaFoldDB" id="A0AAW1H4U6"/>
<dbReference type="Proteomes" id="UP001443914">
    <property type="component" value="Unassembled WGS sequence"/>
</dbReference>
<organism evidence="1 2">
    <name type="scientific">Saponaria officinalis</name>
    <name type="common">Common soapwort</name>
    <name type="synonym">Lychnis saponaria</name>
    <dbReference type="NCBI Taxonomy" id="3572"/>
    <lineage>
        <taxon>Eukaryota</taxon>
        <taxon>Viridiplantae</taxon>
        <taxon>Streptophyta</taxon>
        <taxon>Embryophyta</taxon>
        <taxon>Tracheophyta</taxon>
        <taxon>Spermatophyta</taxon>
        <taxon>Magnoliopsida</taxon>
        <taxon>eudicotyledons</taxon>
        <taxon>Gunneridae</taxon>
        <taxon>Pentapetalae</taxon>
        <taxon>Caryophyllales</taxon>
        <taxon>Caryophyllaceae</taxon>
        <taxon>Caryophylleae</taxon>
        <taxon>Saponaria</taxon>
    </lineage>
</organism>
<sequence length="140" mass="15804">MSSTFGSRSFSIVMNHLMVSQNVEMHTSAIYNSVDLAKTLSLTTNTTLNPADADCIQSAVVGRRRCNDSDVVGRRRCNDNFNVSYSICSISPQILKTEIIQKYRVAIISIDLDNTIIRFRGYIFLWLSNNSMKLRLLSMV</sequence>
<protein>
    <submittedName>
        <fullName evidence="1">Uncharacterized protein</fullName>
    </submittedName>
</protein>
<evidence type="ECO:0000313" key="1">
    <source>
        <dbReference type="EMBL" id="KAK9669213.1"/>
    </source>
</evidence>
<comment type="caution">
    <text evidence="1">The sequence shown here is derived from an EMBL/GenBank/DDBJ whole genome shotgun (WGS) entry which is preliminary data.</text>
</comment>
<gene>
    <name evidence="1" type="ORF">RND81_13G116100</name>
</gene>
<dbReference type="EMBL" id="JBDFQZ010000013">
    <property type="protein sequence ID" value="KAK9669213.1"/>
    <property type="molecule type" value="Genomic_DNA"/>
</dbReference>